<dbReference type="RefSeq" id="WP_345422196.1">
    <property type="nucleotide sequence ID" value="NZ_BAABHO010000054.1"/>
</dbReference>
<dbReference type="PANTHER" id="PTHR42759:SF1">
    <property type="entry name" value="MAGNESIUM-CHELATASE SUBUNIT CHLD"/>
    <property type="match status" value="1"/>
</dbReference>
<keyword evidence="3" id="KW-1185">Reference proteome</keyword>
<dbReference type="InterPro" id="IPR003593">
    <property type="entry name" value="AAA+_ATPase"/>
</dbReference>
<dbReference type="InterPro" id="IPR050764">
    <property type="entry name" value="CbbQ/NirQ/NorQ/GpvN"/>
</dbReference>
<protein>
    <submittedName>
        <fullName evidence="2">MoxR family ATPase</fullName>
    </submittedName>
</protein>
<dbReference type="InterPro" id="IPR027417">
    <property type="entry name" value="P-loop_NTPase"/>
</dbReference>
<dbReference type="PRINTS" id="PR01874">
    <property type="entry name" value="DNAREPAIRADA"/>
</dbReference>
<dbReference type="Gene3D" id="3.40.50.300">
    <property type="entry name" value="P-loop containing nucleotide triphosphate hydrolases"/>
    <property type="match status" value="1"/>
</dbReference>
<dbReference type="Pfam" id="PF07728">
    <property type="entry name" value="AAA_5"/>
    <property type="match status" value="1"/>
</dbReference>
<gene>
    <name evidence="2" type="ORF">GCM10023200_49960</name>
</gene>
<dbReference type="Proteomes" id="UP001500928">
    <property type="component" value="Unassembled WGS sequence"/>
</dbReference>
<dbReference type="PANTHER" id="PTHR42759">
    <property type="entry name" value="MOXR FAMILY PROTEIN"/>
    <property type="match status" value="1"/>
</dbReference>
<proteinExistence type="predicted"/>
<feature type="domain" description="AAA+ ATPase" evidence="1">
    <location>
        <begin position="55"/>
        <end position="198"/>
    </location>
</feature>
<name>A0ABP9C929_9PSEU</name>
<dbReference type="InterPro" id="IPR011704">
    <property type="entry name" value="ATPase_dyneun-rel_AAA"/>
</dbReference>
<dbReference type="EMBL" id="BAABHO010000054">
    <property type="protein sequence ID" value="GAA4806395.1"/>
    <property type="molecule type" value="Genomic_DNA"/>
</dbReference>
<evidence type="ECO:0000259" key="1">
    <source>
        <dbReference type="SMART" id="SM00382"/>
    </source>
</evidence>
<evidence type="ECO:0000313" key="3">
    <source>
        <dbReference type="Proteomes" id="UP001500928"/>
    </source>
</evidence>
<sequence length="330" mass="34244">MTNGSAAPVSLVETGAAPGLPTAGRLPVRDMIDAARARVIGRVRESEVIAAALAAGRSVLLEGPPGTGKTTLLRALAEGAGVGLELVEGNAELSPARLVGHHDPSRVLTEDYRPENFVPGPLVRALTSGALLYVEELNRVPEETLNVLLGVLSERRLHVPRLGEVDAAPSFRLVAAMNPSDAVGTGRITPALYDRSCRVGFAHQDADEETAIVRRDHGVVDGGFVERAVRATRATRDHRDLRLGSSVRGALDLVAVAASLAELRDVTLAGRLAAGAESTGTDAALAALTGRVQLLEGSTRTVEDVVAELWAASAPADETAPDGNGDPGKA</sequence>
<dbReference type="SUPFAM" id="SSF52540">
    <property type="entry name" value="P-loop containing nucleoside triphosphate hydrolases"/>
    <property type="match status" value="1"/>
</dbReference>
<comment type="caution">
    <text evidence="2">The sequence shown here is derived from an EMBL/GenBank/DDBJ whole genome shotgun (WGS) entry which is preliminary data.</text>
</comment>
<dbReference type="SMART" id="SM00382">
    <property type="entry name" value="AAA"/>
    <property type="match status" value="1"/>
</dbReference>
<accession>A0ABP9C929</accession>
<organism evidence="2 3">
    <name type="scientific">Actinomycetospora chlora</name>
    <dbReference type="NCBI Taxonomy" id="663608"/>
    <lineage>
        <taxon>Bacteria</taxon>
        <taxon>Bacillati</taxon>
        <taxon>Actinomycetota</taxon>
        <taxon>Actinomycetes</taxon>
        <taxon>Pseudonocardiales</taxon>
        <taxon>Pseudonocardiaceae</taxon>
        <taxon>Actinomycetospora</taxon>
    </lineage>
</organism>
<reference evidence="3" key="1">
    <citation type="journal article" date="2019" name="Int. J. Syst. Evol. Microbiol.">
        <title>The Global Catalogue of Microorganisms (GCM) 10K type strain sequencing project: providing services to taxonomists for standard genome sequencing and annotation.</title>
        <authorList>
            <consortium name="The Broad Institute Genomics Platform"/>
            <consortium name="The Broad Institute Genome Sequencing Center for Infectious Disease"/>
            <person name="Wu L."/>
            <person name="Ma J."/>
        </authorList>
    </citation>
    <scope>NUCLEOTIDE SEQUENCE [LARGE SCALE GENOMIC DNA]</scope>
    <source>
        <strain evidence="3">JCM 17979</strain>
    </source>
</reference>
<dbReference type="CDD" id="cd00009">
    <property type="entry name" value="AAA"/>
    <property type="match status" value="1"/>
</dbReference>
<evidence type="ECO:0000313" key="2">
    <source>
        <dbReference type="EMBL" id="GAA4806395.1"/>
    </source>
</evidence>